<protein>
    <submittedName>
        <fullName evidence="1">Uncharacterized protein</fullName>
    </submittedName>
</protein>
<accession>A0A7J9F2V4</accession>
<proteinExistence type="predicted"/>
<gene>
    <name evidence="1" type="ORF">Gotri_003868</name>
</gene>
<comment type="caution">
    <text evidence="1">The sequence shown here is derived from an EMBL/GenBank/DDBJ whole genome shotgun (WGS) entry which is preliminary data.</text>
</comment>
<keyword evidence="2" id="KW-1185">Reference proteome</keyword>
<name>A0A7J9F2V4_9ROSI</name>
<reference evidence="1 2" key="1">
    <citation type="journal article" date="2019" name="Genome Biol. Evol.">
        <title>Insights into the evolution of the New World diploid cottons (Gossypium, subgenus Houzingenia) based on genome sequencing.</title>
        <authorList>
            <person name="Grover C.E."/>
            <person name="Arick M.A. 2nd"/>
            <person name="Thrash A."/>
            <person name="Conover J.L."/>
            <person name="Sanders W.S."/>
            <person name="Peterson D.G."/>
            <person name="Frelichowski J.E."/>
            <person name="Scheffler J.A."/>
            <person name="Scheffler B.E."/>
            <person name="Wendel J.F."/>
        </authorList>
    </citation>
    <scope>NUCLEOTIDE SEQUENCE [LARGE SCALE GENOMIC DNA]</scope>
    <source>
        <strain evidence="1">8</strain>
        <tissue evidence="1">Leaf</tissue>
    </source>
</reference>
<sequence>FASSFLRCLREILQEFSFFECKVDFGGFESKKFHKAAQFNVPMETRGRSRKNSRSMDILLTLEGLVVNLEESICAMRIILKEDVAELKGKLTIYKVALGKEMLALGPKQHRINVPKSKEFEGMRSARDLDNFSRDGTILSCDGHHG</sequence>
<dbReference type="Proteomes" id="UP000593568">
    <property type="component" value="Unassembled WGS sequence"/>
</dbReference>
<dbReference type="EMBL" id="JABEZW010000011">
    <property type="protein sequence ID" value="MBA0779639.1"/>
    <property type="molecule type" value="Genomic_DNA"/>
</dbReference>
<feature type="non-terminal residue" evidence="1">
    <location>
        <position position="146"/>
    </location>
</feature>
<evidence type="ECO:0000313" key="2">
    <source>
        <dbReference type="Proteomes" id="UP000593568"/>
    </source>
</evidence>
<evidence type="ECO:0000313" key="1">
    <source>
        <dbReference type="EMBL" id="MBA0779639.1"/>
    </source>
</evidence>
<organism evidence="1 2">
    <name type="scientific">Gossypium trilobum</name>
    <dbReference type="NCBI Taxonomy" id="34281"/>
    <lineage>
        <taxon>Eukaryota</taxon>
        <taxon>Viridiplantae</taxon>
        <taxon>Streptophyta</taxon>
        <taxon>Embryophyta</taxon>
        <taxon>Tracheophyta</taxon>
        <taxon>Spermatophyta</taxon>
        <taxon>Magnoliopsida</taxon>
        <taxon>eudicotyledons</taxon>
        <taxon>Gunneridae</taxon>
        <taxon>Pentapetalae</taxon>
        <taxon>rosids</taxon>
        <taxon>malvids</taxon>
        <taxon>Malvales</taxon>
        <taxon>Malvaceae</taxon>
        <taxon>Malvoideae</taxon>
        <taxon>Gossypium</taxon>
    </lineage>
</organism>
<dbReference type="AlphaFoldDB" id="A0A7J9F2V4"/>